<feature type="region of interest" description="Disordered" evidence="1">
    <location>
        <begin position="245"/>
        <end position="293"/>
    </location>
</feature>
<feature type="compositionally biased region" description="Basic residues" evidence="1">
    <location>
        <begin position="164"/>
        <end position="174"/>
    </location>
</feature>
<gene>
    <name evidence="2" type="ORF">Slin15195_G035690</name>
</gene>
<accession>A0A9Q9EGQ9</accession>
<dbReference type="EMBL" id="CP099419">
    <property type="protein sequence ID" value="USW50250.1"/>
    <property type="molecule type" value="Genomic_DNA"/>
</dbReference>
<feature type="region of interest" description="Disordered" evidence="1">
    <location>
        <begin position="152"/>
        <end position="203"/>
    </location>
</feature>
<feature type="compositionally biased region" description="Polar residues" evidence="1">
    <location>
        <begin position="283"/>
        <end position="293"/>
    </location>
</feature>
<name>A0A9Q9EGQ9_9PEZI</name>
<dbReference type="Proteomes" id="UP001056384">
    <property type="component" value="Chromosome 2"/>
</dbReference>
<protein>
    <submittedName>
        <fullName evidence="2">Uncharacterized protein</fullName>
    </submittedName>
</protein>
<feature type="region of interest" description="Disordered" evidence="1">
    <location>
        <begin position="332"/>
        <end position="368"/>
    </location>
</feature>
<proteinExistence type="predicted"/>
<keyword evidence="3" id="KW-1185">Reference proteome</keyword>
<reference evidence="2" key="1">
    <citation type="submission" date="2022-06" db="EMBL/GenBank/DDBJ databases">
        <title>Complete genome sequences of two strains of the flax pathogen Septoria linicola.</title>
        <authorList>
            <person name="Lapalu N."/>
            <person name="Simon A."/>
            <person name="Demenou B."/>
            <person name="Paumier D."/>
            <person name="Guillot M.-P."/>
            <person name="Gout L."/>
            <person name="Valade R."/>
        </authorList>
    </citation>
    <scope>NUCLEOTIDE SEQUENCE</scope>
    <source>
        <strain evidence="2">SE15195</strain>
    </source>
</reference>
<dbReference type="OrthoDB" id="3867271at2759"/>
<sequence>MACDVGNSPFSASHLDDAWNKVEGSTSDLDAISDFNNTFDPQNSNTINPALTYSNPSTPQANNESAYRFNTAPGAELNQTFSPAPTYEAYPAPFNAAPASPYFHSIEVAGPVYQHSPLRNEQFGHRRSVSEPPGMPDQQPPLVFHRDEHWLGPSVRPRATPLKSQHKHKSHRSHPYPASARNPAKYQGHSSTAPQGADQHSLRPHVQRAYTQPVRQHAPTSAPMMSPQQFVTMSPQHLQQVNMHHHQPPAATPMPDQFHAHSTSRVCTPTPIDPSLNEPPTPTRSTKSVKKQTTLSIPMTVDELREMIYEAVQTAVGGASASKAVGDRELGAEGIIGGGDQIVPKAVQMEEAPDDDANLGTMKAEEGA</sequence>
<evidence type="ECO:0000313" key="2">
    <source>
        <dbReference type="EMBL" id="USW50250.1"/>
    </source>
</evidence>
<organism evidence="2 3">
    <name type="scientific">Septoria linicola</name>
    <dbReference type="NCBI Taxonomy" id="215465"/>
    <lineage>
        <taxon>Eukaryota</taxon>
        <taxon>Fungi</taxon>
        <taxon>Dikarya</taxon>
        <taxon>Ascomycota</taxon>
        <taxon>Pezizomycotina</taxon>
        <taxon>Dothideomycetes</taxon>
        <taxon>Dothideomycetidae</taxon>
        <taxon>Mycosphaerellales</taxon>
        <taxon>Mycosphaerellaceae</taxon>
        <taxon>Septoria</taxon>
    </lineage>
</organism>
<dbReference type="AlphaFoldDB" id="A0A9Q9EGQ9"/>
<evidence type="ECO:0000313" key="3">
    <source>
        <dbReference type="Proteomes" id="UP001056384"/>
    </source>
</evidence>
<evidence type="ECO:0000256" key="1">
    <source>
        <dbReference type="SAM" id="MobiDB-lite"/>
    </source>
</evidence>